<gene>
    <name evidence="2" type="ordered locus">Snas_0066</name>
</gene>
<accession>D3Q0C4</accession>
<evidence type="ECO:0000313" key="3">
    <source>
        <dbReference type="Proteomes" id="UP000000844"/>
    </source>
</evidence>
<reference evidence="2 3" key="1">
    <citation type="journal article" date="2009" name="Stand. Genomic Sci.">
        <title>Complete genome sequence of Stackebrandtia nassauensis type strain (LLR-40K-21).</title>
        <authorList>
            <person name="Munk C."/>
            <person name="Lapidus A."/>
            <person name="Copeland A."/>
            <person name="Jando M."/>
            <person name="Mayilraj S."/>
            <person name="Glavina Del Rio T."/>
            <person name="Nolan M."/>
            <person name="Chen F."/>
            <person name="Lucas S."/>
            <person name="Tice H."/>
            <person name="Cheng J.F."/>
            <person name="Han C."/>
            <person name="Detter J.C."/>
            <person name="Bruce D."/>
            <person name="Goodwin L."/>
            <person name="Chain P."/>
            <person name="Pitluck S."/>
            <person name="Goker M."/>
            <person name="Ovchinikova G."/>
            <person name="Pati A."/>
            <person name="Ivanova N."/>
            <person name="Mavromatis K."/>
            <person name="Chen A."/>
            <person name="Palaniappan K."/>
            <person name="Land M."/>
            <person name="Hauser L."/>
            <person name="Chang Y.J."/>
            <person name="Jeffries C.D."/>
            <person name="Bristow J."/>
            <person name="Eisen J.A."/>
            <person name="Markowitz V."/>
            <person name="Hugenholtz P."/>
            <person name="Kyrpides N.C."/>
            <person name="Klenk H.P."/>
        </authorList>
    </citation>
    <scope>NUCLEOTIDE SEQUENCE [LARGE SCALE GENOMIC DNA]</scope>
    <source>
        <strain evidence="3">DSM 44728 / CIP 108903 / NRRL B-16338 / NBRC 102104 / LLR-40K-21</strain>
    </source>
</reference>
<dbReference type="Proteomes" id="UP000000844">
    <property type="component" value="Chromosome"/>
</dbReference>
<dbReference type="STRING" id="446470.Snas_0066"/>
<feature type="compositionally biased region" description="Basic and acidic residues" evidence="1">
    <location>
        <begin position="1"/>
        <end position="11"/>
    </location>
</feature>
<sequence>MGHLINHRETDEAMSLPDGSKGPVDMRTDNVFALAEALRADAERFRTDANRIMREIQGEEGGSRYYGADPRNVPAAQTMNRHDEVRRAAEKLVADVAAGFTGMSRSTRAVIHAFRNQDGLNAAKVRRVRDVLRLPREHGEGPV</sequence>
<dbReference type="HOGENOM" id="CLU_1805006_0_0_11"/>
<protein>
    <submittedName>
        <fullName evidence="2">Uncharacterized protein</fullName>
    </submittedName>
</protein>
<dbReference type="AlphaFoldDB" id="D3Q0C4"/>
<evidence type="ECO:0000256" key="1">
    <source>
        <dbReference type="SAM" id="MobiDB-lite"/>
    </source>
</evidence>
<name>D3Q0C4_STANL</name>
<dbReference type="EMBL" id="CP001778">
    <property type="protein sequence ID" value="ADD39788.1"/>
    <property type="molecule type" value="Genomic_DNA"/>
</dbReference>
<proteinExistence type="predicted"/>
<keyword evidence="3" id="KW-1185">Reference proteome</keyword>
<evidence type="ECO:0000313" key="2">
    <source>
        <dbReference type="EMBL" id="ADD39788.1"/>
    </source>
</evidence>
<feature type="region of interest" description="Disordered" evidence="1">
    <location>
        <begin position="1"/>
        <end position="22"/>
    </location>
</feature>
<organism evidence="2 3">
    <name type="scientific">Stackebrandtia nassauensis (strain DSM 44728 / CIP 108903 / NRRL B-16338 / NBRC 102104 / LLR-40K-21)</name>
    <dbReference type="NCBI Taxonomy" id="446470"/>
    <lineage>
        <taxon>Bacteria</taxon>
        <taxon>Bacillati</taxon>
        <taxon>Actinomycetota</taxon>
        <taxon>Actinomycetes</taxon>
        <taxon>Glycomycetales</taxon>
        <taxon>Glycomycetaceae</taxon>
        <taxon>Stackebrandtia</taxon>
    </lineage>
</organism>
<dbReference type="KEGG" id="sna:Snas_0066"/>